<evidence type="ECO:0000313" key="2">
    <source>
        <dbReference type="Proteomes" id="UP001201549"/>
    </source>
</evidence>
<name>A0ABT2FIF8_9GAMM</name>
<dbReference type="Proteomes" id="UP001201549">
    <property type="component" value="Unassembled WGS sequence"/>
</dbReference>
<dbReference type="EMBL" id="JAKOGG010000003">
    <property type="protein sequence ID" value="MCS4556119.1"/>
    <property type="molecule type" value="Genomic_DNA"/>
</dbReference>
<protein>
    <submittedName>
        <fullName evidence="1">Uncharacterized protein</fullName>
    </submittedName>
</protein>
<reference evidence="1 2" key="1">
    <citation type="submission" date="2022-02" db="EMBL/GenBank/DDBJ databases">
        <authorList>
            <person name="Zhuang L."/>
        </authorList>
    </citation>
    <scope>NUCLEOTIDE SEQUENCE [LARGE SCALE GENOMIC DNA]</scope>
    <source>
        <strain evidence="1 2">C32</strain>
    </source>
</reference>
<organism evidence="1 2">
    <name type="scientific">Shewanella electrica</name>
    <dbReference type="NCBI Taxonomy" id="515560"/>
    <lineage>
        <taxon>Bacteria</taxon>
        <taxon>Pseudomonadati</taxon>
        <taxon>Pseudomonadota</taxon>
        <taxon>Gammaproteobacteria</taxon>
        <taxon>Alteromonadales</taxon>
        <taxon>Shewanellaceae</taxon>
        <taxon>Shewanella</taxon>
    </lineage>
</organism>
<accession>A0ABT2FIF8</accession>
<reference evidence="2" key="2">
    <citation type="submission" date="2023-07" db="EMBL/GenBank/DDBJ databases">
        <title>Shewanella mangrovi sp. nov., an acetaldehyde- degrading bacterium isolated from mangrove sediment.</title>
        <authorList>
            <person name="Liu Y."/>
        </authorList>
    </citation>
    <scope>NUCLEOTIDE SEQUENCE [LARGE SCALE GENOMIC DNA]</scope>
    <source>
        <strain evidence="2">C32</strain>
    </source>
</reference>
<dbReference type="RefSeq" id="WP_238895522.1">
    <property type="nucleotide sequence ID" value="NZ_JAKOGG010000003.1"/>
</dbReference>
<comment type="caution">
    <text evidence="1">The sequence shown here is derived from an EMBL/GenBank/DDBJ whole genome shotgun (WGS) entry which is preliminary data.</text>
</comment>
<keyword evidence="2" id="KW-1185">Reference proteome</keyword>
<proteinExistence type="predicted"/>
<sequence length="121" mass="14012">MNKEINSGLIHAYHKRTHTPLRKAKEILNGMDMVLFDRVLRAMDEQPDPREPFYDPIEDDSETKTIIAQAKDDARSKVKDKHGLGRGSCHLIWREAAEILKEKHNITWFSPAKMNPLVSYD</sequence>
<gene>
    <name evidence="1" type="ORF">L9G74_06690</name>
</gene>
<evidence type="ECO:0000313" key="1">
    <source>
        <dbReference type="EMBL" id="MCS4556119.1"/>
    </source>
</evidence>